<evidence type="ECO:0000313" key="8">
    <source>
        <dbReference type="Proteomes" id="UP001501319"/>
    </source>
</evidence>
<feature type="region of interest" description="Disordered" evidence="4">
    <location>
        <begin position="556"/>
        <end position="586"/>
    </location>
</feature>
<organism evidence="7 8">
    <name type="scientific">Kribbella alba</name>
    <dbReference type="NCBI Taxonomy" id="190197"/>
    <lineage>
        <taxon>Bacteria</taxon>
        <taxon>Bacillati</taxon>
        <taxon>Actinomycetota</taxon>
        <taxon>Actinomycetes</taxon>
        <taxon>Propionibacteriales</taxon>
        <taxon>Kribbellaceae</taxon>
        <taxon>Kribbella</taxon>
    </lineage>
</organism>
<evidence type="ECO:0000256" key="5">
    <source>
        <dbReference type="SAM" id="SignalP"/>
    </source>
</evidence>
<evidence type="ECO:0000256" key="4">
    <source>
        <dbReference type="SAM" id="MobiDB-lite"/>
    </source>
</evidence>
<feature type="chain" id="PRO_5045279500" description="Peptidase S8/S53 domain-containing protein" evidence="5">
    <location>
        <begin position="34"/>
        <end position="1470"/>
    </location>
</feature>
<sequence length="1470" mass="150442">MLRSKAIPFRALLVPLVTITTVAGSVLVGPAAAAPAPASPSPTPAEQQQSDGTKKVPMPDGGTISVAPDGTATLTSAQGRVLGIKKLVVPQGSSGLGPLVGPSDDQVRAAFTQSPYQKAPTDVVAVLSDATAVTGAPVVGKRAFGTRAPVTSNAGVNSALAKVGAASVQPMFPDLPAVDAARLTASARGRLGAGAPDLSKMVLVHLKGGDADAAAKILDATSGVTSARPDLQVTTMSTPASPLPSSVANDAQNTLRGLQANTKPPTAPGTGLPTNFGLTSSLQSFLNAGGTNAMGAYSLLQNRFGQLPGTGELITNVSVGDLTDQSMADAGDSYVQGFGPTTIVQNGQRYLDLPSMPLIPTYTAGPSGRLDPLGSTENEDPLLGEVMLDFGVMAPLPHNLQRPSNLGSGVTDLLGIAPGAQYRLVVPQQPTFDQIAAALLAAAQQNPRPDVITASLGFGTDAFGFPSRYLEDDPIIQTVIASIVQQYHIVVTISSNDGTRLFTPAAVGPDGGSTATNTTRQPGATTDINDDQTSTTPSQVLDSGAIAVGGTTLDDIASVSPQTGGPLSQNPTFATTRTNGGGNFSSGFGSRINVSAPSDGIAVYEHKRAAPEHPVTPQEVVPVLSGGTSASAPMTAAAAAVVLQTAKLTGKSMSPEDVRSLLENTGREVATPPQIDQPLNVGRQIDITAAVSAVLGDAHGQHQAQNAQGDSGSAASSTSIVRLSVAHRQTISNLGGQFTEYTDPDRIDLADSNLPGQDTGAGLNGPVTIGADVTGLPKGKKPDYVLRIGGHEFHSQVPAVRLMPKQMLQAAGLPLVSTTDRTLQLTFEVRSAGQLLASAHQPLVFGPTDGTYLEALAPVAPATVKAGSPVTVHYDLTGVRNVSSPRVVVSTVGHWSPAAAPLFTAAYTAPLTGLSGDVTIPATAFDGGGGMYGIGLITGTAGLHNGPVFGEFTAIRVAGGTPAQRPAAPTLAVAGSNQFGHVVEIPKTAPGFKLRYDVRGAAGAAFEISAPAAPTVYNSLNTVTNANGTVRDHDGVDTGSVVYQQLPTSSGTVALDAVKLGLAGSLNYSIRVFPTDRNGKVVGQASATSMLTLDDGLAPDGGQISSFAIQPGGTSAAAVFDPTTGGESLREYDAATGTYGRTFATDPPTLYQSGYQIIGIDAGIHRLLVLHWINWGPFGIPCSAANPSSLQTYDTLTTKLVSEVSSDCQYTALGGRVDTIRHRAAVLAHRTSDNADILLPLALSTGSVGTPIEVDTDPTVQSTGQYHGIAMNRTTGQVYLSRTVGLCSSSGLSALISLNLDSGVQTPAVAGLCVGGLDVDEGANQVYEDTLRTPFSRFLPPVATLSGFAGDTMNALTPIVARPGQPSIGLVIDSRQHLALLPFLSSAAAGDNNATSQADVVDLATGNTVSAVSNFNFFTGFWGGHFNPDPSYSLINPGVDIDNQPMQLDPATRTGWTISGDGRQIQHFKY</sequence>
<keyword evidence="5" id="KW-0732">Signal</keyword>
<feature type="compositionally biased region" description="Polar residues" evidence="4">
    <location>
        <begin position="513"/>
        <end position="538"/>
    </location>
</feature>
<name>A0ABN2F2P8_9ACTN</name>
<dbReference type="Pfam" id="PF00082">
    <property type="entry name" value="Peptidase_S8"/>
    <property type="match status" value="1"/>
</dbReference>
<keyword evidence="1" id="KW-0645">Protease</keyword>
<feature type="domain" description="Peptidase S8/S53" evidence="6">
    <location>
        <begin position="413"/>
        <end position="666"/>
    </location>
</feature>
<evidence type="ECO:0000259" key="6">
    <source>
        <dbReference type="Pfam" id="PF00082"/>
    </source>
</evidence>
<dbReference type="InterPro" id="IPR036852">
    <property type="entry name" value="Peptidase_S8/S53_dom_sf"/>
</dbReference>
<dbReference type="Proteomes" id="UP001501319">
    <property type="component" value="Unassembled WGS sequence"/>
</dbReference>
<dbReference type="InterPro" id="IPR023828">
    <property type="entry name" value="Peptidase_S8_Ser-AS"/>
</dbReference>
<dbReference type="EMBL" id="BAAANE010000003">
    <property type="protein sequence ID" value="GAA1624395.1"/>
    <property type="molecule type" value="Genomic_DNA"/>
</dbReference>
<proteinExistence type="predicted"/>
<gene>
    <name evidence="7" type="ORF">GCM10009744_09800</name>
</gene>
<protein>
    <recommendedName>
        <fullName evidence="6">Peptidase S8/S53 domain-containing protein</fullName>
    </recommendedName>
</protein>
<dbReference type="SUPFAM" id="SSF52743">
    <property type="entry name" value="Subtilisin-like"/>
    <property type="match status" value="1"/>
</dbReference>
<evidence type="ECO:0000256" key="3">
    <source>
        <dbReference type="ARBA" id="ARBA00022825"/>
    </source>
</evidence>
<evidence type="ECO:0000313" key="7">
    <source>
        <dbReference type="EMBL" id="GAA1624395.1"/>
    </source>
</evidence>
<feature type="region of interest" description="Disordered" evidence="4">
    <location>
        <begin position="32"/>
        <end position="70"/>
    </location>
</feature>
<evidence type="ECO:0000256" key="2">
    <source>
        <dbReference type="ARBA" id="ARBA00022801"/>
    </source>
</evidence>
<dbReference type="InterPro" id="IPR000209">
    <property type="entry name" value="Peptidase_S8/S53_dom"/>
</dbReference>
<evidence type="ECO:0000256" key="1">
    <source>
        <dbReference type="ARBA" id="ARBA00022670"/>
    </source>
</evidence>
<keyword evidence="2" id="KW-0378">Hydrolase</keyword>
<dbReference type="RefSeq" id="WP_344109195.1">
    <property type="nucleotide sequence ID" value="NZ_BAAANE010000003.1"/>
</dbReference>
<dbReference type="PROSITE" id="PS00138">
    <property type="entry name" value="SUBTILASE_SER"/>
    <property type="match status" value="1"/>
</dbReference>
<accession>A0ABN2F2P8</accession>
<keyword evidence="3" id="KW-0720">Serine protease</keyword>
<comment type="caution">
    <text evidence="7">The sequence shown here is derived from an EMBL/GenBank/DDBJ whole genome shotgun (WGS) entry which is preliminary data.</text>
</comment>
<reference evidence="7 8" key="1">
    <citation type="journal article" date="2019" name="Int. J. Syst. Evol. Microbiol.">
        <title>The Global Catalogue of Microorganisms (GCM) 10K type strain sequencing project: providing services to taxonomists for standard genome sequencing and annotation.</title>
        <authorList>
            <consortium name="The Broad Institute Genomics Platform"/>
            <consortium name="The Broad Institute Genome Sequencing Center for Infectious Disease"/>
            <person name="Wu L."/>
            <person name="Ma J."/>
        </authorList>
    </citation>
    <scope>NUCLEOTIDE SEQUENCE [LARGE SCALE GENOMIC DNA]</scope>
    <source>
        <strain evidence="7 8">JCM 14306</strain>
    </source>
</reference>
<dbReference type="Gene3D" id="3.40.50.200">
    <property type="entry name" value="Peptidase S8/S53 domain"/>
    <property type="match status" value="1"/>
</dbReference>
<keyword evidence="8" id="KW-1185">Reference proteome</keyword>
<feature type="signal peptide" evidence="5">
    <location>
        <begin position="1"/>
        <end position="33"/>
    </location>
</feature>
<feature type="compositionally biased region" description="Polar residues" evidence="4">
    <location>
        <begin position="559"/>
        <end position="574"/>
    </location>
</feature>
<feature type="region of interest" description="Disordered" evidence="4">
    <location>
        <begin position="505"/>
        <end position="538"/>
    </location>
</feature>